<accession>A0A2U3LYN9</accession>
<gene>
    <name evidence="1" type="ORF">SBF1_9560002</name>
</gene>
<proteinExistence type="predicted"/>
<organism evidence="1 2">
    <name type="scientific">Candidatus Desulfosporosinus infrequens</name>
    <dbReference type="NCBI Taxonomy" id="2043169"/>
    <lineage>
        <taxon>Bacteria</taxon>
        <taxon>Bacillati</taxon>
        <taxon>Bacillota</taxon>
        <taxon>Clostridia</taxon>
        <taxon>Eubacteriales</taxon>
        <taxon>Desulfitobacteriaceae</taxon>
        <taxon>Desulfosporosinus</taxon>
    </lineage>
</organism>
<name>A0A2U3LYN9_9FIRM</name>
<dbReference type="AlphaFoldDB" id="A0A2U3LYN9"/>
<evidence type="ECO:0000313" key="2">
    <source>
        <dbReference type="Proteomes" id="UP000238916"/>
    </source>
</evidence>
<sequence length="59" mass="6911">MLSNQVHLIEEERVKNSLKLSAISDFETNIERPLLSGQIMSLNYFQLVEIVRKFGVRYI</sequence>
<protein>
    <submittedName>
        <fullName evidence="1">Uncharacterized protein</fullName>
    </submittedName>
</protein>
<evidence type="ECO:0000313" key="1">
    <source>
        <dbReference type="EMBL" id="SPF56958.1"/>
    </source>
</evidence>
<dbReference type="EMBL" id="OMOF01000952">
    <property type="protein sequence ID" value="SPF56958.1"/>
    <property type="molecule type" value="Genomic_DNA"/>
</dbReference>
<dbReference type="Proteomes" id="UP000238916">
    <property type="component" value="Unassembled WGS sequence"/>
</dbReference>
<reference evidence="2" key="1">
    <citation type="submission" date="2018-02" db="EMBL/GenBank/DDBJ databases">
        <authorList>
            <person name="Hausmann B."/>
        </authorList>
    </citation>
    <scope>NUCLEOTIDE SEQUENCE [LARGE SCALE GENOMIC DNA]</scope>
    <source>
        <strain evidence="2">Peat soil MAG SbF1</strain>
    </source>
</reference>